<feature type="binding site" evidence="7">
    <location>
        <begin position="349"/>
        <end position="351"/>
    </location>
    <ligand>
        <name>FAD</name>
        <dbReference type="ChEBI" id="CHEBI:57692"/>
    </ligand>
</feature>
<dbReference type="AlphaFoldDB" id="A0A8J7SHC5"/>
<organism evidence="10 11">
    <name type="scientific">Marivibrio halodurans</name>
    <dbReference type="NCBI Taxonomy" id="2039722"/>
    <lineage>
        <taxon>Bacteria</taxon>
        <taxon>Pseudomonadati</taxon>
        <taxon>Pseudomonadota</taxon>
        <taxon>Alphaproteobacteria</taxon>
        <taxon>Rhodospirillales</taxon>
        <taxon>Rhodospirillaceae</taxon>
        <taxon>Marivibrio</taxon>
    </lineage>
</organism>
<feature type="domain" description="FAD/NAD(P)-binding" evidence="9">
    <location>
        <begin position="5"/>
        <end position="228"/>
    </location>
</feature>
<comment type="similarity">
    <text evidence="2">Belongs to the ferredoxin--NADP reductase type 1 family.</text>
</comment>
<evidence type="ECO:0000313" key="10">
    <source>
        <dbReference type="EMBL" id="MBP5856313.1"/>
    </source>
</evidence>
<comment type="caution">
    <text evidence="10">The sequence shown here is derived from an EMBL/GenBank/DDBJ whole genome shotgun (WGS) entry which is preliminary data.</text>
</comment>
<dbReference type="SUPFAM" id="SSF51971">
    <property type="entry name" value="Nucleotide-binding domain"/>
    <property type="match status" value="1"/>
</dbReference>
<dbReference type="InterPro" id="IPR021163">
    <property type="entry name" value="Ferredox_Rdtase_adrenod"/>
</dbReference>
<evidence type="ECO:0000256" key="4">
    <source>
        <dbReference type="ARBA" id="ARBA00022827"/>
    </source>
</evidence>
<sequence length="429" mass="44863">MSSLKIAIVGSGPAGCYVAERLGRKAKGAVEVDLFDRLPTPFGLVRSGVAPDHQTTKAANRVMAKALEKPEVRFLGNVAIGRDLSLDDLRAAYDAVVLATGAASDRPMGVPGEDLPGVIGSGRFTRWYNDHPDAAADVPDLSTVRRVVVVGNGNVAIDVARLFSKTPAELEGSDLSPEASRALAEAPVEEIVIVGRRDALNAKFTPTEIGELGTLENAAVRVRAGDVASDGEGALNSQAYEILKGYAGETRSAPITIRFAFHLEPAAVVAGADGRVAAMRFHRTEVRDGKAMATRETVDLPADLVVSCIGYVSEDCGAVPTTGGRLANEGGLIEPGLYVVGWAKRGPSGTIGTNRPEAHGVADRILDEVSAGDRPGRAAIIPRLEEAGHVTVDFAAWGRIDAAESARAGDGRVRHKFAALEDLLAAARG</sequence>
<evidence type="ECO:0000256" key="8">
    <source>
        <dbReference type="PIRSR" id="PIRSR000362-2"/>
    </source>
</evidence>
<feature type="binding site" evidence="7">
    <location>
        <position position="342"/>
    </location>
    <ligand>
        <name>FAD</name>
        <dbReference type="ChEBI" id="CHEBI:57692"/>
    </ligand>
</feature>
<keyword evidence="6" id="KW-0560">Oxidoreductase</keyword>
<accession>A0A8J7SHC5</accession>
<protein>
    <submittedName>
        <fullName evidence="10">FAD-dependent oxidoreductase</fullName>
    </submittedName>
</protein>
<evidence type="ECO:0000256" key="7">
    <source>
        <dbReference type="PIRSR" id="PIRSR000362-1"/>
    </source>
</evidence>
<dbReference type="PIRSF" id="PIRSF000362">
    <property type="entry name" value="FNR"/>
    <property type="match status" value="1"/>
</dbReference>
<evidence type="ECO:0000256" key="6">
    <source>
        <dbReference type="ARBA" id="ARBA00023002"/>
    </source>
</evidence>
<evidence type="ECO:0000259" key="9">
    <source>
        <dbReference type="Pfam" id="PF07992"/>
    </source>
</evidence>
<feature type="binding site" evidence="7">
    <location>
        <position position="44"/>
    </location>
    <ligand>
        <name>FAD</name>
        <dbReference type="ChEBI" id="CHEBI:57692"/>
    </ligand>
</feature>
<keyword evidence="11" id="KW-1185">Reference proteome</keyword>
<feature type="binding site" evidence="8">
    <location>
        <begin position="196"/>
        <end position="197"/>
    </location>
    <ligand>
        <name>NADP(+)</name>
        <dbReference type="ChEBI" id="CHEBI:58349"/>
    </ligand>
</feature>
<proteinExistence type="inferred from homology"/>
<keyword evidence="5 8" id="KW-0521">NADP</keyword>
<dbReference type="InterPro" id="IPR036188">
    <property type="entry name" value="FAD/NAD-bd_sf"/>
</dbReference>
<feature type="binding site" evidence="8">
    <location>
        <position position="349"/>
    </location>
    <ligand>
        <name>NADP(+)</name>
        <dbReference type="ChEBI" id="CHEBI:58349"/>
    </ligand>
</feature>
<dbReference type="EMBL" id="JAGMWN010000002">
    <property type="protein sequence ID" value="MBP5856313.1"/>
    <property type="molecule type" value="Genomic_DNA"/>
</dbReference>
<feature type="binding site" evidence="7">
    <location>
        <position position="14"/>
    </location>
    <ligand>
        <name>FAD</name>
        <dbReference type="ChEBI" id="CHEBI:57692"/>
    </ligand>
</feature>
<dbReference type="Gene3D" id="3.40.50.720">
    <property type="entry name" value="NAD(P)-binding Rossmann-like Domain"/>
    <property type="match status" value="1"/>
</dbReference>
<feature type="binding site" evidence="8">
    <location>
        <position position="208"/>
    </location>
    <ligand>
        <name>NADP(+)</name>
        <dbReference type="ChEBI" id="CHEBI:58349"/>
    </ligand>
</feature>
<feature type="binding site" evidence="8">
    <location>
        <begin position="152"/>
        <end position="155"/>
    </location>
    <ligand>
        <name>NADP(+)</name>
        <dbReference type="ChEBI" id="CHEBI:58349"/>
    </ligand>
</feature>
<dbReference type="RefSeq" id="WP_210680899.1">
    <property type="nucleotide sequence ID" value="NZ_JAGMWN010000002.1"/>
</dbReference>
<dbReference type="InterPro" id="IPR023753">
    <property type="entry name" value="FAD/NAD-binding_dom"/>
</dbReference>
<evidence type="ECO:0000256" key="3">
    <source>
        <dbReference type="ARBA" id="ARBA00022630"/>
    </source>
</evidence>
<dbReference type="GO" id="GO:0016491">
    <property type="term" value="F:oxidoreductase activity"/>
    <property type="evidence" value="ECO:0007669"/>
    <property type="project" value="UniProtKB-KW"/>
</dbReference>
<feature type="binding site" evidence="7">
    <location>
        <position position="80"/>
    </location>
    <ligand>
        <name>FAD</name>
        <dbReference type="ChEBI" id="CHEBI:57692"/>
    </ligand>
</feature>
<dbReference type="Pfam" id="PF07992">
    <property type="entry name" value="Pyr_redox_2"/>
    <property type="match status" value="1"/>
</dbReference>
<dbReference type="InterPro" id="IPR055275">
    <property type="entry name" value="Ferredox_Rdtase"/>
</dbReference>
<reference evidence="10" key="1">
    <citation type="submission" date="2021-04" db="EMBL/GenBank/DDBJ databases">
        <authorList>
            <person name="Zhang D.-C."/>
        </authorList>
    </citation>
    <scope>NUCLEOTIDE SEQUENCE</scope>
    <source>
        <strain evidence="10">CGMCC 1.15697</strain>
    </source>
</reference>
<gene>
    <name evidence="10" type="ORF">KAJ83_04785</name>
</gene>
<keyword evidence="4 7" id="KW-0274">FAD</keyword>
<comment type="cofactor">
    <cofactor evidence="1 7">
        <name>FAD</name>
        <dbReference type="ChEBI" id="CHEBI:57692"/>
    </cofactor>
</comment>
<dbReference type="PRINTS" id="PR00419">
    <property type="entry name" value="ADXRDTASE"/>
</dbReference>
<dbReference type="Proteomes" id="UP000672602">
    <property type="component" value="Unassembled WGS sequence"/>
</dbReference>
<evidence type="ECO:0000256" key="5">
    <source>
        <dbReference type="ARBA" id="ARBA00022857"/>
    </source>
</evidence>
<dbReference type="PANTHER" id="PTHR48467:SF1">
    <property type="entry name" value="GLUTAMATE SYNTHASE 1 [NADH], CHLOROPLASTIC-LIKE"/>
    <property type="match status" value="1"/>
</dbReference>
<keyword evidence="3" id="KW-0285">Flavoprotein</keyword>
<evidence type="ECO:0000256" key="2">
    <source>
        <dbReference type="ARBA" id="ARBA00008312"/>
    </source>
</evidence>
<evidence type="ECO:0000256" key="1">
    <source>
        <dbReference type="ARBA" id="ARBA00001974"/>
    </source>
</evidence>
<dbReference type="Gene3D" id="3.50.50.60">
    <property type="entry name" value="FAD/NAD(P)-binding domain"/>
    <property type="match status" value="1"/>
</dbReference>
<name>A0A8J7SHC5_9PROT</name>
<evidence type="ECO:0000313" key="11">
    <source>
        <dbReference type="Proteomes" id="UP000672602"/>
    </source>
</evidence>
<dbReference type="PANTHER" id="PTHR48467">
    <property type="entry name" value="GLUTAMATE SYNTHASE 1 [NADH], CHLOROPLASTIC-LIKE"/>
    <property type="match status" value="1"/>
</dbReference>